<evidence type="ECO:0000259" key="11">
    <source>
        <dbReference type="Pfam" id="PF02870"/>
    </source>
</evidence>
<dbReference type="InterPro" id="IPR036217">
    <property type="entry name" value="MethylDNA_cys_MeTrfase_DNAb"/>
</dbReference>
<evidence type="ECO:0000256" key="4">
    <source>
        <dbReference type="ARBA" id="ARBA00022603"/>
    </source>
</evidence>
<dbReference type="InterPro" id="IPR014048">
    <property type="entry name" value="MethylDNA_cys_MeTrfase_DNA-bd"/>
</dbReference>
<evidence type="ECO:0000256" key="5">
    <source>
        <dbReference type="ARBA" id="ARBA00022679"/>
    </source>
</evidence>
<proteinExistence type="inferred from homology"/>
<dbReference type="Gene3D" id="3.30.160.70">
    <property type="entry name" value="Methylated DNA-protein cysteine methyltransferase domain"/>
    <property type="match status" value="1"/>
</dbReference>
<dbReference type="InterPro" id="IPR001497">
    <property type="entry name" value="MethylDNA_cys_MeTrfase_AS"/>
</dbReference>
<gene>
    <name evidence="12" type="ORF">ISALK_00575</name>
</gene>
<dbReference type="SUPFAM" id="SSF46767">
    <property type="entry name" value="Methylated DNA-protein cysteine methyltransferase, C-terminal domain"/>
    <property type="match status" value="1"/>
</dbReference>
<dbReference type="EC" id="2.1.1.63" evidence="9"/>
<dbReference type="GO" id="GO:0006307">
    <property type="term" value="P:DNA alkylation repair"/>
    <property type="evidence" value="ECO:0007669"/>
    <property type="project" value="UniProtKB-UniRule"/>
</dbReference>
<keyword evidence="6 9" id="KW-0227">DNA damage</keyword>
<dbReference type="Proteomes" id="UP000449710">
    <property type="component" value="Unassembled WGS sequence"/>
</dbReference>
<evidence type="ECO:0000256" key="8">
    <source>
        <dbReference type="ARBA" id="ARBA00049348"/>
    </source>
</evidence>
<keyword evidence="7 9" id="KW-0234">DNA repair</keyword>
<feature type="domain" description="Methylguanine DNA methyltransferase ribonuclease-like" evidence="11">
    <location>
        <begin position="6"/>
        <end position="70"/>
    </location>
</feature>
<comment type="function">
    <text evidence="9">Involved in the cellular defense against the biological effects of O6-methylguanine (O6-MeG) and O4-methylthymine (O4-MeT) in DNA. Repairs the methylated nucleobase in DNA by stoichiometrically transferring the methyl group to a cysteine residue in the enzyme. This is a suicide reaction: the enzyme is irreversibly inactivated.</text>
</comment>
<evidence type="ECO:0000313" key="13">
    <source>
        <dbReference type="Proteomes" id="UP000449710"/>
    </source>
</evidence>
<evidence type="ECO:0000259" key="10">
    <source>
        <dbReference type="Pfam" id="PF01035"/>
    </source>
</evidence>
<dbReference type="InterPro" id="IPR008332">
    <property type="entry name" value="MethylG_MeTrfase_N"/>
</dbReference>
<evidence type="ECO:0000256" key="3">
    <source>
        <dbReference type="ARBA" id="ARBA00022490"/>
    </source>
</evidence>
<evidence type="ECO:0000256" key="2">
    <source>
        <dbReference type="ARBA" id="ARBA00008711"/>
    </source>
</evidence>
<dbReference type="Pfam" id="PF02870">
    <property type="entry name" value="Methyltransf_1N"/>
    <property type="match status" value="1"/>
</dbReference>
<dbReference type="NCBIfam" id="TIGR00589">
    <property type="entry name" value="ogt"/>
    <property type="match status" value="1"/>
</dbReference>
<dbReference type="PANTHER" id="PTHR10815">
    <property type="entry name" value="METHYLATED-DNA--PROTEIN-CYSTEINE METHYLTRANSFERASE"/>
    <property type="match status" value="1"/>
</dbReference>
<comment type="miscellaneous">
    <text evidence="9">This enzyme catalyzes only one turnover and therefore is not strictly catalytic. According to one definition, an enzyme is a biocatalyst that acts repeatedly and over many reaction cycles.</text>
</comment>
<organism evidence="12 13">
    <name type="scientific">Isachenkonia alkalipeptolytica</name>
    <dbReference type="NCBI Taxonomy" id="2565777"/>
    <lineage>
        <taxon>Bacteria</taxon>
        <taxon>Bacillati</taxon>
        <taxon>Bacillota</taxon>
        <taxon>Clostridia</taxon>
        <taxon>Eubacteriales</taxon>
        <taxon>Clostridiaceae</taxon>
        <taxon>Isachenkonia</taxon>
    </lineage>
</organism>
<dbReference type="CDD" id="cd06445">
    <property type="entry name" value="ATase"/>
    <property type="match status" value="1"/>
</dbReference>
<comment type="catalytic activity">
    <reaction evidence="1 9">
        <text>a 4-O-methyl-thymidine in DNA + L-cysteinyl-[protein] = a thymidine in DNA + S-methyl-L-cysteinyl-[protein]</text>
        <dbReference type="Rhea" id="RHEA:53428"/>
        <dbReference type="Rhea" id="RHEA-COMP:10131"/>
        <dbReference type="Rhea" id="RHEA-COMP:10132"/>
        <dbReference type="Rhea" id="RHEA-COMP:13555"/>
        <dbReference type="Rhea" id="RHEA-COMP:13556"/>
        <dbReference type="ChEBI" id="CHEBI:29950"/>
        <dbReference type="ChEBI" id="CHEBI:82612"/>
        <dbReference type="ChEBI" id="CHEBI:137386"/>
        <dbReference type="ChEBI" id="CHEBI:137387"/>
        <dbReference type="EC" id="2.1.1.63"/>
    </reaction>
</comment>
<dbReference type="RefSeq" id="WP_160718290.1">
    <property type="nucleotide sequence ID" value="NZ_SUMG01000001.1"/>
</dbReference>
<comment type="similarity">
    <text evidence="2 9">Belongs to the MGMT family.</text>
</comment>
<dbReference type="Pfam" id="PF01035">
    <property type="entry name" value="DNA_binding_1"/>
    <property type="match status" value="1"/>
</dbReference>
<name>A0AA44BCJ5_9CLOT</name>
<keyword evidence="4 9" id="KW-0489">Methyltransferase</keyword>
<dbReference type="InterPro" id="IPR023546">
    <property type="entry name" value="MGMT"/>
</dbReference>
<comment type="catalytic activity">
    <reaction evidence="8 9">
        <text>a 6-O-methyl-2'-deoxyguanosine in DNA + L-cysteinyl-[protein] = S-methyl-L-cysteinyl-[protein] + a 2'-deoxyguanosine in DNA</text>
        <dbReference type="Rhea" id="RHEA:24000"/>
        <dbReference type="Rhea" id="RHEA-COMP:10131"/>
        <dbReference type="Rhea" id="RHEA-COMP:10132"/>
        <dbReference type="Rhea" id="RHEA-COMP:11367"/>
        <dbReference type="Rhea" id="RHEA-COMP:11368"/>
        <dbReference type="ChEBI" id="CHEBI:29950"/>
        <dbReference type="ChEBI" id="CHEBI:82612"/>
        <dbReference type="ChEBI" id="CHEBI:85445"/>
        <dbReference type="ChEBI" id="CHEBI:85448"/>
        <dbReference type="EC" id="2.1.1.63"/>
    </reaction>
</comment>
<dbReference type="InterPro" id="IPR036388">
    <property type="entry name" value="WH-like_DNA-bd_sf"/>
</dbReference>
<dbReference type="GO" id="GO:0032259">
    <property type="term" value="P:methylation"/>
    <property type="evidence" value="ECO:0007669"/>
    <property type="project" value="UniProtKB-KW"/>
</dbReference>
<feature type="domain" description="Methylated-DNA-[protein]-cysteine S-methyltransferase DNA binding" evidence="10">
    <location>
        <begin position="74"/>
        <end position="153"/>
    </location>
</feature>
<sequence length="157" mass="18143">MIKGYSYQTLMGSLTLLEEEGYLVEIRFGKDGETKEEYKIEETPVIEKTFWQLEEYFQGRRQAFDVPLRPRGTEFQRQVWAALLDIPYGETWSYKDLAMKIQRRKAFRAVGMANNKNPLPIIIPCHRVIGSDGKLVGYGGGLKVKEKLLDLEKSVIH</sequence>
<comment type="caution">
    <text evidence="12">The sequence shown here is derived from an EMBL/GenBank/DDBJ whole genome shotgun (WGS) entry which is preliminary data.</text>
</comment>
<evidence type="ECO:0000256" key="6">
    <source>
        <dbReference type="ARBA" id="ARBA00022763"/>
    </source>
</evidence>
<keyword evidence="5 9" id="KW-0808">Transferase</keyword>
<keyword evidence="13" id="KW-1185">Reference proteome</keyword>
<dbReference type="AlphaFoldDB" id="A0AA44BCJ5"/>
<evidence type="ECO:0000256" key="1">
    <source>
        <dbReference type="ARBA" id="ARBA00001286"/>
    </source>
</evidence>
<comment type="subcellular location">
    <subcellularLocation>
        <location evidence="9">Cytoplasm</location>
    </subcellularLocation>
</comment>
<accession>A0AA44BCJ5</accession>
<dbReference type="PROSITE" id="PS00374">
    <property type="entry name" value="MGMT"/>
    <property type="match status" value="1"/>
</dbReference>
<dbReference type="GO" id="GO:0005737">
    <property type="term" value="C:cytoplasm"/>
    <property type="evidence" value="ECO:0007669"/>
    <property type="project" value="UniProtKB-SubCell"/>
</dbReference>
<protein>
    <recommendedName>
        <fullName evidence="9">Methylated-DNA--protein-cysteine methyltransferase</fullName>
        <ecNumber evidence="9">2.1.1.63</ecNumber>
    </recommendedName>
    <alternativeName>
        <fullName evidence="9">6-O-methylguanine-DNA methyltransferase</fullName>
        <shortName evidence="9">MGMT</shortName>
    </alternativeName>
    <alternativeName>
        <fullName evidence="9">O-6-methylguanine-DNA-alkyltransferase</fullName>
    </alternativeName>
</protein>
<dbReference type="SUPFAM" id="SSF53155">
    <property type="entry name" value="Methylated DNA-protein cysteine methyltransferase domain"/>
    <property type="match status" value="1"/>
</dbReference>
<dbReference type="GO" id="GO:0003908">
    <property type="term" value="F:methylated-DNA-[protein]-cysteine S-methyltransferase activity"/>
    <property type="evidence" value="ECO:0007669"/>
    <property type="project" value="UniProtKB-UniRule"/>
</dbReference>
<dbReference type="PANTHER" id="PTHR10815:SF5">
    <property type="entry name" value="METHYLATED-DNA--PROTEIN-CYSTEINE METHYLTRANSFERASE"/>
    <property type="match status" value="1"/>
</dbReference>
<feature type="active site" description="Nucleophile; methyl group acceptor" evidence="9">
    <location>
        <position position="125"/>
    </location>
</feature>
<dbReference type="HAMAP" id="MF_00772">
    <property type="entry name" value="OGT"/>
    <property type="match status" value="1"/>
</dbReference>
<evidence type="ECO:0000313" key="12">
    <source>
        <dbReference type="EMBL" id="NBG86983.1"/>
    </source>
</evidence>
<dbReference type="InterPro" id="IPR036631">
    <property type="entry name" value="MGMT_N_sf"/>
</dbReference>
<keyword evidence="3 9" id="KW-0963">Cytoplasm</keyword>
<dbReference type="EMBL" id="SUMG01000001">
    <property type="protein sequence ID" value="NBG86983.1"/>
    <property type="molecule type" value="Genomic_DNA"/>
</dbReference>
<evidence type="ECO:0000256" key="7">
    <source>
        <dbReference type="ARBA" id="ARBA00023204"/>
    </source>
</evidence>
<reference evidence="12 13" key="1">
    <citation type="submission" date="2019-04" db="EMBL/GenBank/DDBJ databases">
        <title>Isachenkonia alkalipeptolytica gen. nov. sp. nov. a new anaerobic, alkiliphilic organothrophic bacterium capable to reduce synthesized ferrihydrite isolated from a soda lake.</title>
        <authorList>
            <person name="Toshchakov S.V."/>
            <person name="Zavarzina D.G."/>
            <person name="Zhilina T.N."/>
            <person name="Kostrikina N.A."/>
            <person name="Kublanov I.V."/>
        </authorList>
    </citation>
    <scope>NUCLEOTIDE SEQUENCE [LARGE SCALE GENOMIC DNA]</scope>
    <source>
        <strain evidence="12 13">Z-1701</strain>
    </source>
</reference>
<dbReference type="Gene3D" id="1.10.10.10">
    <property type="entry name" value="Winged helix-like DNA-binding domain superfamily/Winged helix DNA-binding domain"/>
    <property type="match status" value="1"/>
</dbReference>
<evidence type="ECO:0000256" key="9">
    <source>
        <dbReference type="HAMAP-Rule" id="MF_00772"/>
    </source>
</evidence>
<dbReference type="FunFam" id="1.10.10.10:FF:000214">
    <property type="entry name" value="Methylated-DNA--protein-cysteine methyltransferase"/>
    <property type="match status" value="1"/>
</dbReference>